<protein>
    <submittedName>
        <fullName evidence="1">Uncharacterized protein</fullName>
    </submittedName>
</protein>
<organism evidence="1 2">
    <name type="scientific">Candida theae</name>
    <dbReference type="NCBI Taxonomy" id="1198502"/>
    <lineage>
        <taxon>Eukaryota</taxon>
        <taxon>Fungi</taxon>
        <taxon>Dikarya</taxon>
        <taxon>Ascomycota</taxon>
        <taxon>Saccharomycotina</taxon>
        <taxon>Pichiomycetes</taxon>
        <taxon>Debaryomycetaceae</taxon>
        <taxon>Candida/Lodderomyces clade</taxon>
        <taxon>Candida</taxon>
    </lineage>
</organism>
<dbReference type="Proteomes" id="UP001204833">
    <property type="component" value="Unassembled WGS sequence"/>
</dbReference>
<reference evidence="1 2" key="1">
    <citation type="journal article" date="2022" name="DNA Res.">
        <title>Genome analysis of five recently described species of the CUG-Ser clade uncovers Candida theae as a new hybrid lineage with pathogenic potential in the Candida parapsilosis species complex.</title>
        <authorList>
            <person name="Mixao V."/>
            <person name="Del Olmo V."/>
            <person name="Hegedusova E."/>
            <person name="Saus E."/>
            <person name="Pryszcz L."/>
            <person name="Cillingova A."/>
            <person name="Nosek J."/>
            <person name="Gabaldon T."/>
        </authorList>
    </citation>
    <scope>NUCLEOTIDE SEQUENCE [LARGE SCALE GENOMIC DNA]</scope>
    <source>
        <strain evidence="1 2">CBS 12239</strain>
    </source>
</reference>
<evidence type="ECO:0000313" key="2">
    <source>
        <dbReference type="Proteomes" id="UP001204833"/>
    </source>
</evidence>
<proteinExistence type="predicted"/>
<dbReference type="EMBL" id="JAIHNG010000130">
    <property type="protein sequence ID" value="KAI5955495.1"/>
    <property type="molecule type" value="Genomic_DNA"/>
</dbReference>
<sequence length="168" mass="19283">MSKSLFANVVSHKSAETIANYAEFNDRLKHNVLVRQLYDLEYEMGSIDEVLLEAVKEEAGVNEKEEVGDWECCYCINERDKSSEVNYIDGSGKKDQIEDKTDDVEVYEFEFTSRWHQAVSAMPGLQYTRAGSAKHIQSLITEPRLRITQSVSDKIRNRNLSLIRVNTI</sequence>
<accession>A0AAD5BCL3</accession>
<name>A0AAD5BCL3_9ASCO</name>
<comment type="caution">
    <text evidence="1">The sequence shown here is derived from an EMBL/GenBank/DDBJ whole genome shotgun (WGS) entry which is preliminary data.</text>
</comment>
<gene>
    <name evidence="1" type="ORF">KGF57_003627</name>
</gene>
<keyword evidence="2" id="KW-1185">Reference proteome</keyword>
<dbReference type="RefSeq" id="XP_051607838.1">
    <property type="nucleotide sequence ID" value="XM_051753066.1"/>
</dbReference>
<dbReference type="AlphaFoldDB" id="A0AAD5BCL3"/>
<dbReference type="GeneID" id="76151685"/>
<evidence type="ECO:0000313" key="1">
    <source>
        <dbReference type="EMBL" id="KAI5955495.1"/>
    </source>
</evidence>